<dbReference type="EMBL" id="RAWE01000078">
    <property type="protein sequence ID" value="RKH01147.1"/>
    <property type="molecule type" value="Genomic_DNA"/>
</dbReference>
<evidence type="ECO:0000313" key="2">
    <source>
        <dbReference type="Proteomes" id="UP000268313"/>
    </source>
</evidence>
<sequence length="335" mass="33651">MKMMTWVMSAAVVAMSAVGCGGESGASAEDTKTVAQGLGPNLEFYGSDTLKAALIAADGAAGAGLNVQGKGSGVGEGCLRGGSAGFCGPGQQALAPMSRDLKTPCLTGEKSNIVALDAVNAFVNTSNTLTNITLADLQKTFFATNASGAAITGSCTSTLTKYRRDDLSGTTDTFKSLVGGGTFCPGVIVVAEGSLPAACTSPAGVTAGANASATACIGYLTATDSNAIGYSGDSAKRTGNKALSVNSIAPSVDNVRKFLTDKANAYPLARALFLNESTTNVRSDEEAILYDWVYGSGKAQFENILVTQGFISCNTSGALKCGGANNDGRGAGVCN</sequence>
<dbReference type="SUPFAM" id="SSF53850">
    <property type="entry name" value="Periplasmic binding protein-like II"/>
    <property type="match status" value="1"/>
</dbReference>
<dbReference type="Proteomes" id="UP000268313">
    <property type="component" value="Unassembled WGS sequence"/>
</dbReference>
<organism evidence="1 2">
    <name type="scientific">Corallococcus carmarthensis</name>
    <dbReference type="NCBI Taxonomy" id="2316728"/>
    <lineage>
        <taxon>Bacteria</taxon>
        <taxon>Pseudomonadati</taxon>
        <taxon>Myxococcota</taxon>
        <taxon>Myxococcia</taxon>
        <taxon>Myxococcales</taxon>
        <taxon>Cystobacterineae</taxon>
        <taxon>Myxococcaceae</taxon>
        <taxon>Corallococcus</taxon>
    </lineage>
</organism>
<gene>
    <name evidence="1" type="ORF">D7X32_21450</name>
</gene>
<comment type="caution">
    <text evidence="1">The sequence shown here is derived from an EMBL/GenBank/DDBJ whole genome shotgun (WGS) entry which is preliminary data.</text>
</comment>
<evidence type="ECO:0000313" key="1">
    <source>
        <dbReference type="EMBL" id="RKH01147.1"/>
    </source>
</evidence>
<name>A0A3A8K1K4_9BACT</name>
<dbReference type="PANTHER" id="PTHR30570:SF1">
    <property type="entry name" value="PHOSPHATE-BINDING PROTEIN PSTS"/>
    <property type="match status" value="1"/>
</dbReference>
<dbReference type="OrthoDB" id="5380478at2"/>
<dbReference type="InterPro" id="IPR050811">
    <property type="entry name" value="Phosphate_ABC_transporter"/>
</dbReference>
<dbReference type="Gene3D" id="3.40.190.10">
    <property type="entry name" value="Periplasmic binding protein-like II"/>
    <property type="match status" value="2"/>
</dbReference>
<reference evidence="2" key="1">
    <citation type="submission" date="2018-09" db="EMBL/GenBank/DDBJ databases">
        <authorList>
            <person name="Livingstone P.G."/>
            <person name="Whitworth D.E."/>
        </authorList>
    </citation>
    <scope>NUCLEOTIDE SEQUENCE [LARGE SCALE GENOMIC DNA]</scope>
    <source>
        <strain evidence="2">CA043D</strain>
    </source>
</reference>
<protein>
    <submittedName>
        <fullName evidence="1">Cell envelope biogenesis protein OmpA</fullName>
    </submittedName>
</protein>
<keyword evidence="2" id="KW-1185">Reference proteome</keyword>
<proteinExistence type="predicted"/>
<accession>A0A3A8K1K4</accession>
<dbReference type="PROSITE" id="PS51257">
    <property type="entry name" value="PROKAR_LIPOPROTEIN"/>
    <property type="match status" value="1"/>
</dbReference>
<dbReference type="PANTHER" id="PTHR30570">
    <property type="entry name" value="PERIPLASMIC PHOSPHATE BINDING COMPONENT OF PHOSPHATE ABC TRANSPORTER"/>
    <property type="match status" value="1"/>
</dbReference>
<dbReference type="RefSeq" id="WP_120604425.1">
    <property type="nucleotide sequence ID" value="NZ_RAWE01000078.1"/>
</dbReference>
<dbReference type="AlphaFoldDB" id="A0A3A8K1K4"/>